<reference evidence="2" key="1">
    <citation type="submission" date="2020-03" db="EMBL/GenBank/DDBJ databases">
        <title>The deep terrestrial virosphere.</title>
        <authorList>
            <person name="Holmfeldt K."/>
            <person name="Nilsson E."/>
            <person name="Simone D."/>
            <person name="Lopez-Fernandez M."/>
            <person name="Wu X."/>
            <person name="de Brujin I."/>
            <person name="Lundin D."/>
            <person name="Andersson A."/>
            <person name="Bertilsson S."/>
            <person name="Dopson M."/>
        </authorList>
    </citation>
    <scope>NUCLEOTIDE SEQUENCE</scope>
    <source>
        <strain evidence="2">MM415A04446</strain>
    </source>
</reference>
<protein>
    <recommendedName>
        <fullName evidence="1">Probable zinc-binding domain-containing protein</fullName>
    </recommendedName>
</protein>
<accession>A0A6M3JLB0</accession>
<evidence type="ECO:0000313" key="2">
    <source>
        <dbReference type="EMBL" id="QJA69627.1"/>
    </source>
</evidence>
<sequence>MSKKIICKICGTEFEWSDEEIQFYLDRNLVEPKRCPDCRSRRKTDKNTIAKLEKRIKELESHL</sequence>
<dbReference type="Pfam" id="PF13451">
    <property type="entry name" value="zf_Tbcl"/>
    <property type="match status" value="1"/>
</dbReference>
<organism evidence="2">
    <name type="scientific">viral metagenome</name>
    <dbReference type="NCBI Taxonomy" id="1070528"/>
    <lineage>
        <taxon>unclassified sequences</taxon>
        <taxon>metagenomes</taxon>
        <taxon>organismal metagenomes</taxon>
    </lineage>
</organism>
<feature type="domain" description="Probable zinc-binding" evidence="1">
    <location>
        <begin position="3"/>
        <end position="46"/>
    </location>
</feature>
<name>A0A6M3JLB0_9ZZZZ</name>
<dbReference type="EMBL" id="MT141722">
    <property type="protein sequence ID" value="QJA69627.1"/>
    <property type="molecule type" value="Genomic_DNA"/>
</dbReference>
<dbReference type="AlphaFoldDB" id="A0A6M3JLB0"/>
<gene>
    <name evidence="2" type="ORF">MM415A04446_0009</name>
</gene>
<dbReference type="InterPro" id="IPR025306">
    <property type="entry name" value="Zn-bnd_dom_prob"/>
</dbReference>
<evidence type="ECO:0000259" key="1">
    <source>
        <dbReference type="Pfam" id="PF13451"/>
    </source>
</evidence>
<proteinExistence type="predicted"/>